<proteinExistence type="inferred from homology"/>
<sequence length="191" mass="21922">MTLSHYLLTQAYNNGWSNHRLLKACLGLTQAEFEAPRTSFFPSIKATLNHIVTVDWFYIDALEREERGEAPHPDYLAFFDPEHPFATCEGLKAAQSTADLRLIDYCRRLSDDALGRVVTIRRGDMAQRETRARLLAHLFVHQVHHRGQVHAMLAGTPVAPPQLDEFFSEMDRQARADDLRELGWTEAMLWC</sequence>
<dbReference type="PANTHER" id="PTHR37302:SF3">
    <property type="entry name" value="DAMAGE-INDUCIBLE PROTEIN DINB"/>
    <property type="match status" value="1"/>
</dbReference>
<protein>
    <submittedName>
        <fullName evidence="3">DinB family protein</fullName>
    </submittedName>
</protein>
<evidence type="ECO:0000313" key="3">
    <source>
        <dbReference type="EMBL" id="MBZ2207443.1"/>
    </source>
</evidence>
<evidence type="ECO:0000256" key="1">
    <source>
        <dbReference type="ARBA" id="ARBA00008635"/>
    </source>
</evidence>
<dbReference type="Pfam" id="PF05163">
    <property type="entry name" value="DinB"/>
    <property type="match status" value="1"/>
</dbReference>
<evidence type="ECO:0000256" key="2">
    <source>
        <dbReference type="ARBA" id="ARBA00022723"/>
    </source>
</evidence>
<accession>A0ABS7SMR0</accession>
<keyword evidence="2" id="KW-0479">Metal-binding</keyword>
<name>A0ABS7SMR0_9BURK</name>
<dbReference type="SUPFAM" id="SSF109854">
    <property type="entry name" value="DinB/YfiT-like putative metalloenzymes"/>
    <property type="match status" value="1"/>
</dbReference>
<organism evidence="3 4">
    <name type="scientific">Massilia soli</name>
    <dbReference type="NCBI Taxonomy" id="2792854"/>
    <lineage>
        <taxon>Bacteria</taxon>
        <taxon>Pseudomonadati</taxon>
        <taxon>Pseudomonadota</taxon>
        <taxon>Betaproteobacteria</taxon>
        <taxon>Burkholderiales</taxon>
        <taxon>Oxalobacteraceae</taxon>
        <taxon>Telluria group</taxon>
        <taxon>Massilia</taxon>
    </lineage>
</organism>
<dbReference type="InterPro" id="IPR007837">
    <property type="entry name" value="DinB"/>
</dbReference>
<dbReference type="RefSeq" id="WP_223467931.1">
    <property type="nucleotide sequence ID" value="NZ_JAFBIL020000003.1"/>
</dbReference>
<dbReference type="Proteomes" id="UP000809349">
    <property type="component" value="Unassembled WGS sequence"/>
</dbReference>
<evidence type="ECO:0000313" key="4">
    <source>
        <dbReference type="Proteomes" id="UP000809349"/>
    </source>
</evidence>
<dbReference type="Gene3D" id="1.20.120.450">
    <property type="entry name" value="dinb family like domain"/>
    <property type="match status" value="1"/>
</dbReference>
<gene>
    <name evidence="3" type="ORF">I4X03_009250</name>
</gene>
<comment type="caution">
    <text evidence="3">The sequence shown here is derived from an EMBL/GenBank/DDBJ whole genome shotgun (WGS) entry which is preliminary data.</text>
</comment>
<reference evidence="3 4" key="1">
    <citation type="submission" date="2021-08" db="EMBL/GenBank/DDBJ databases">
        <title>Massilia sp. R798.</title>
        <authorList>
            <person name="Baek J.H."/>
            <person name="Jung H.S."/>
            <person name="Kim K.R."/>
            <person name="Jeon C.O."/>
        </authorList>
    </citation>
    <scope>NUCLEOTIDE SEQUENCE [LARGE SCALE GENOMIC DNA]</scope>
    <source>
        <strain evidence="3 4">R798</strain>
    </source>
</reference>
<dbReference type="EMBL" id="JAFBIL020000003">
    <property type="protein sequence ID" value="MBZ2207443.1"/>
    <property type="molecule type" value="Genomic_DNA"/>
</dbReference>
<keyword evidence="4" id="KW-1185">Reference proteome</keyword>
<dbReference type="PANTHER" id="PTHR37302">
    <property type="entry name" value="SLR1116 PROTEIN"/>
    <property type="match status" value="1"/>
</dbReference>
<comment type="similarity">
    <text evidence="1">Belongs to the DinB family.</text>
</comment>
<dbReference type="InterPro" id="IPR034660">
    <property type="entry name" value="DinB/YfiT-like"/>
</dbReference>